<dbReference type="InterPro" id="IPR000073">
    <property type="entry name" value="AB_hydrolase_1"/>
</dbReference>
<keyword evidence="3" id="KW-1185">Reference proteome</keyword>
<dbReference type="InterPro" id="IPR029058">
    <property type="entry name" value="AB_hydrolase_fold"/>
</dbReference>
<evidence type="ECO:0000313" key="2">
    <source>
        <dbReference type="EMBL" id="NDO91331.1"/>
    </source>
</evidence>
<dbReference type="EMBL" id="JAAFAN010000096">
    <property type="protein sequence ID" value="NDO91331.1"/>
    <property type="molecule type" value="Genomic_DNA"/>
</dbReference>
<feature type="domain" description="AB hydrolase-1" evidence="1">
    <location>
        <begin position="2"/>
        <end position="217"/>
    </location>
</feature>
<dbReference type="InterPro" id="IPR053145">
    <property type="entry name" value="AB_hydrolase_Est10"/>
</dbReference>
<reference evidence="2 3" key="1">
    <citation type="journal article" date="2021" name="Arch. Microbiol.">
        <title>Cellulosimicrobium fucosivorans sp. nov., isolated from San Elijo Lagoon, contains a fucose metabolic pathway linked to carotenoid production.</title>
        <authorList>
            <person name="Aviles F.A."/>
            <person name="Kyndt J.A."/>
        </authorList>
    </citation>
    <scope>NUCLEOTIDE SEQUENCE [LARGE SCALE GENOMIC DNA]</scope>
    <source>
        <strain evidence="2 3">SE3</strain>
    </source>
</reference>
<dbReference type="Proteomes" id="UP000471672">
    <property type="component" value="Unassembled WGS sequence"/>
</dbReference>
<dbReference type="GO" id="GO:0016787">
    <property type="term" value="F:hydrolase activity"/>
    <property type="evidence" value="ECO:0007669"/>
    <property type="project" value="UniProtKB-KW"/>
</dbReference>
<comment type="caution">
    <text evidence="2">The sequence shown here is derived from an EMBL/GenBank/DDBJ whole genome shotgun (WGS) entry which is preliminary data.</text>
</comment>
<dbReference type="Pfam" id="PF12697">
    <property type="entry name" value="Abhydrolase_6"/>
    <property type="match status" value="1"/>
</dbReference>
<dbReference type="PANTHER" id="PTHR43265">
    <property type="entry name" value="ESTERASE ESTD"/>
    <property type="match status" value="1"/>
</dbReference>
<proteinExistence type="predicted"/>
<sequence length="243" mass="24992">MLTYDKPGCGGSPGHWTQQTMADRALEALAAVEVLRADPRCQGQPVGLLGVSQGGWASLLASAICGTDFVVSVSGPGVSPAAQERDRISRELAGLPSQEHADAMAWVDERCARLVAGEPVEGVLADQQRFAGRSWYSAVSVAYDTQEALAFVAGMLEFDPVPVLRSVTSPVLALFGGSDPLIPVTESVAAYAENLAALDGVSHGLAVFPRANHGLFVPDAAPGGNAGQLAAGVLNRPGFVGGS</sequence>
<accession>A0ABX0BJT3</accession>
<evidence type="ECO:0000313" key="3">
    <source>
        <dbReference type="Proteomes" id="UP000471672"/>
    </source>
</evidence>
<dbReference type="PANTHER" id="PTHR43265:SF1">
    <property type="entry name" value="ESTERASE ESTD"/>
    <property type="match status" value="1"/>
</dbReference>
<dbReference type="Gene3D" id="3.40.50.1820">
    <property type="entry name" value="alpha/beta hydrolase"/>
    <property type="match status" value="1"/>
</dbReference>
<evidence type="ECO:0000259" key="1">
    <source>
        <dbReference type="Pfam" id="PF12697"/>
    </source>
</evidence>
<gene>
    <name evidence="2" type="ORF">GYH36_18025</name>
</gene>
<dbReference type="SUPFAM" id="SSF53474">
    <property type="entry name" value="alpha/beta-Hydrolases"/>
    <property type="match status" value="1"/>
</dbReference>
<keyword evidence="2" id="KW-0378">Hydrolase</keyword>
<organism evidence="2 3">
    <name type="scientific">Cellulosimicrobium composti</name>
    <dbReference type="NCBI Taxonomy" id="2672572"/>
    <lineage>
        <taxon>Bacteria</taxon>
        <taxon>Bacillati</taxon>
        <taxon>Actinomycetota</taxon>
        <taxon>Actinomycetes</taxon>
        <taxon>Micrococcales</taxon>
        <taxon>Promicromonosporaceae</taxon>
        <taxon>Cellulosimicrobium</taxon>
    </lineage>
</organism>
<protein>
    <submittedName>
        <fullName evidence="2">Alpha/beta hydrolase</fullName>
    </submittedName>
</protein>
<name>A0ABX0BJT3_9MICO</name>